<dbReference type="EMBL" id="JYNY01000251">
    <property type="protein sequence ID" value="KJJ84819.1"/>
    <property type="molecule type" value="Genomic_DNA"/>
</dbReference>
<sequence length="142" mass="17114">MRLIKSAHSVYRTQYHIVWVTRFRRKILNKGVREYLKTKLLEVREYYPDWEYIAVGIDIDHIHLQMVIPPKYAVSMVVETLKKNTSRHMSKKFRFLKEVYWDNEGIWSKGFFVSTVGIDEAIICRYIQSQEKEDTGQTKFEF</sequence>
<dbReference type="InterPro" id="IPR002686">
    <property type="entry name" value="Transposase_17"/>
</dbReference>
<dbReference type="PANTHER" id="PTHR33360:SF2">
    <property type="entry name" value="TRANSPOSASE FOR INSERTION SEQUENCE ELEMENT IS200"/>
    <property type="match status" value="1"/>
</dbReference>
<dbReference type="NCBIfam" id="NF033573">
    <property type="entry name" value="transpos_IS200"/>
    <property type="match status" value="1"/>
</dbReference>
<dbReference type="InterPro" id="IPR036515">
    <property type="entry name" value="Transposase_17_sf"/>
</dbReference>
<dbReference type="EMBL" id="JYNY01000057">
    <property type="protein sequence ID" value="KJJ85861.1"/>
    <property type="molecule type" value="Genomic_DNA"/>
</dbReference>
<evidence type="ECO:0000313" key="5">
    <source>
        <dbReference type="EMBL" id="KJJ84819.1"/>
    </source>
</evidence>
<evidence type="ECO:0000313" key="3">
    <source>
        <dbReference type="EMBL" id="KJJ83818.1"/>
    </source>
</evidence>
<organism evidence="2 10">
    <name type="scientific">Candidatus Omnitrophus magneticus</name>
    <dbReference type="NCBI Taxonomy" id="1609969"/>
    <lineage>
        <taxon>Bacteria</taxon>
        <taxon>Pseudomonadati</taxon>
        <taxon>Candidatus Omnitrophota</taxon>
        <taxon>Candidatus Omnitrophus</taxon>
    </lineage>
</organism>
<dbReference type="GO" id="GO:0004803">
    <property type="term" value="F:transposase activity"/>
    <property type="evidence" value="ECO:0007669"/>
    <property type="project" value="InterPro"/>
</dbReference>
<dbReference type="Proteomes" id="UP000033428">
    <property type="component" value="Unassembled WGS sequence"/>
</dbReference>
<evidence type="ECO:0000313" key="4">
    <source>
        <dbReference type="EMBL" id="KJJ84550.1"/>
    </source>
</evidence>
<dbReference type="EMBL" id="JYNY01000124">
    <property type="protein sequence ID" value="KJJ85537.1"/>
    <property type="molecule type" value="Genomic_DNA"/>
</dbReference>
<dbReference type="SUPFAM" id="SSF143422">
    <property type="entry name" value="Transposase IS200-like"/>
    <property type="match status" value="1"/>
</dbReference>
<evidence type="ECO:0000313" key="6">
    <source>
        <dbReference type="EMBL" id="KJJ85378.1"/>
    </source>
</evidence>
<comment type="caution">
    <text evidence="2">The sequence shown here is derived from an EMBL/GenBank/DDBJ whole genome shotgun (WGS) entry which is preliminary data.</text>
</comment>
<feature type="domain" description="Transposase IS200-like" evidence="1">
    <location>
        <begin position="10"/>
        <end position="130"/>
    </location>
</feature>
<evidence type="ECO:0000313" key="10">
    <source>
        <dbReference type="Proteomes" id="UP000033428"/>
    </source>
</evidence>
<dbReference type="Pfam" id="PF01797">
    <property type="entry name" value="Y1_Tnp"/>
    <property type="match status" value="1"/>
</dbReference>
<protein>
    <submittedName>
        <fullName evidence="2">Transposase IS200-family protein</fullName>
    </submittedName>
</protein>
<proteinExistence type="predicted"/>
<dbReference type="PANTHER" id="PTHR33360">
    <property type="entry name" value="TRANSPOSASE FOR INSERTION SEQUENCE ELEMENT IS200"/>
    <property type="match status" value="1"/>
</dbReference>
<name>A0A0F0CNW5_9BACT</name>
<reference evidence="2 10" key="1">
    <citation type="submission" date="2015-02" db="EMBL/GenBank/DDBJ databases">
        <title>Single-cell genomics of uncultivated deep-branching MTB reveals a conserved set of magnetosome genes.</title>
        <authorList>
            <person name="Kolinko S."/>
            <person name="Richter M."/>
            <person name="Glockner F.O."/>
            <person name="Brachmann A."/>
            <person name="Schuler D."/>
        </authorList>
    </citation>
    <scope>NUCLEOTIDE SEQUENCE [LARGE SCALE GENOMIC DNA]</scope>
    <source>
        <strain evidence="2">SKK-01</strain>
    </source>
</reference>
<dbReference type="EMBL" id="JYNY01000003">
    <property type="protein sequence ID" value="KJJ86126.1"/>
    <property type="molecule type" value="Genomic_DNA"/>
</dbReference>
<dbReference type="EMBL" id="JYNY01000637">
    <property type="protein sequence ID" value="KJJ83196.1"/>
    <property type="molecule type" value="Genomic_DNA"/>
</dbReference>
<dbReference type="Gene3D" id="3.30.70.1290">
    <property type="entry name" value="Transposase IS200-like"/>
    <property type="match status" value="1"/>
</dbReference>
<dbReference type="EMBL" id="JYNY01000171">
    <property type="protein sequence ID" value="KJJ85378.1"/>
    <property type="molecule type" value="Genomic_DNA"/>
</dbReference>
<dbReference type="EMBL" id="JYNY01000332">
    <property type="protein sequence ID" value="KJJ84550.1"/>
    <property type="molecule type" value="Genomic_DNA"/>
</dbReference>
<evidence type="ECO:0000259" key="1">
    <source>
        <dbReference type="SMART" id="SM01321"/>
    </source>
</evidence>
<dbReference type="EMBL" id="JYNY01000475">
    <property type="protein sequence ID" value="KJJ83818.1"/>
    <property type="molecule type" value="Genomic_DNA"/>
</dbReference>
<evidence type="ECO:0000313" key="8">
    <source>
        <dbReference type="EMBL" id="KJJ85861.1"/>
    </source>
</evidence>
<accession>A0A0F0CNW5</accession>
<keyword evidence="10" id="KW-1185">Reference proteome</keyword>
<dbReference type="GO" id="GO:0003677">
    <property type="term" value="F:DNA binding"/>
    <property type="evidence" value="ECO:0007669"/>
    <property type="project" value="InterPro"/>
</dbReference>
<gene>
    <name evidence="9" type="ORF">OMAG_000007</name>
    <name evidence="8" type="ORF">OMAG_000272</name>
    <name evidence="7" type="ORF">OMAG_000582</name>
    <name evidence="6" type="ORF">OMAG_000755</name>
    <name evidence="5" type="ORF">OMAG_001310</name>
    <name evidence="4" type="ORF">OMAG_001555</name>
    <name evidence="3" type="ORF">OMAG_002309</name>
    <name evidence="2" type="ORF">OMAG_002935</name>
</gene>
<evidence type="ECO:0000313" key="9">
    <source>
        <dbReference type="EMBL" id="KJJ86126.1"/>
    </source>
</evidence>
<dbReference type="GO" id="GO:0006313">
    <property type="term" value="P:DNA transposition"/>
    <property type="evidence" value="ECO:0007669"/>
    <property type="project" value="InterPro"/>
</dbReference>
<evidence type="ECO:0000313" key="2">
    <source>
        <dbReference type="EMBL" id="KJJ83196.1"/>
    </source>
</evidence>
<dbReference type="SMART" id="SM01321">
    <property type="entry name" value="Y1_Tnp"/>
    <property type="match status" value="1"/>
</dbReference>
<dbReference type="AlphaFoldDB" id="A0A0F0CNW5"/>
<evidence type="ECO:0000313" key="7">
    <source>
        <dbReference type="EMBL" id="KJJ85537.1"/>
    </source>
</evidence>